<dbReference type="EMBL" id="BDIP01000152">
    <property type="protein sequence ID" value="GIQ80355.1"/>
    <property type="molecule type" value="Genomic_DNA"/>
</dbReference>
<proteinExistence type="predicted"/>
<dbReference type="InterPro" id="IPR049760">
    <property type="entry name" value="DD_EFCAB10"/>
</dbReference>
<dbReference type="Gene3D" id="3.80.10.10">
    <property type="entry name" value="Ribonuclease Inhibitor"/>
    <property type="match status" value="5"/>
</dbReference>
<keyword evidence="2" id="KW-0433">Leucine-rich repeat</keyword>
<evidence type="ECO:0000256" key="1">
    <source>
        <dbReference type="ARBA" id="ARBA00022468"/>
    </source>
</evidence>
<dbReference type="Proteomes" id="UP000265618">
    <property type="component" value="Unassembled WGS sequence"/>
</dbReference>
<dbReference type="GO" id="GO:0048471">
    <property type="term" value="C:perinuclear region of cytoplasm"/>
    <property type="evidence" value="ECO:0007669"/>
    <property type="project" value="TreeGrafter"/>
</dbReference>
<dbReference type="GO" id="GO:0005096">
    <property type="term" value="F:GTPase activator activity"/>
    <property type="evidence" value="ECO:0007669"/>
    <property type="project" value="InterPro"/>
</dbReference>
<dbReference type="Pfam" id="PF13516">
    <property type="entry name" value="LRR_6"/>
    <property type="match status" value="11"/>
</dbReference>
<name>A0A9K3GFC3_9EUKA</name>
<dbReference type="InterPro" id="IPR006553">
    <property type="entry name" value="Leu-rich_rpt_Cys-con_subtyp"/>
</dbReference>
<evidence type="ECO:0000256" key="2">
    <source>
        <dbReference type="ARBA" id="ARBA00022614"/>
    </source>
</evidence>
<dbReference type="SMART" id="SM00368">
    <property type="entry name" value="LRR_RI"/>
    <property type="match status" value="18"/>
</dbReference>
<gene>
    <name evidence="4" type="ORF">KIPB_001139</name>
</gene>
<accession>A0A9K3GFC3</accession>
<dbReference type="GO" id="GO:0006913">
    <property type="term" value="P:nucleocytoplasmic transport"/>
    <property type="evidence" value="ECO:0007669"/>
    <property type="project" value="TreeGrafter"/>
</dbReference>
<dbReference type="InterPro" id="IPR032675">
    <property type="entry name" value="LRR_dom_sf"/>
</dbReference>
<protein>
    <submittedName>
        <fullName evidence="4">Uncharacterized protein</fullName>
    </submittedName>
</protein>
<evidence type="ECO:0000313" key="4">
    <source>
        <dbReference type="EMBL" id="GIQ80355.1"/>
    </source>
</evidence>
<dbReference type="PANTHER" id="PTHR24113:SF12">
    <property type="entry name" value="RAN GTPASE-ACTIVATING PROTEIN 1"/>
    <property type="match status" value="1"/>
</dbReference>
<dbReference type="GO" id="GO:0031267">
    <property type="term" value="F:small GTPase binding"/>
    <property type="evidence" value="ECO:0007669"/>
    <property type="project" value="TreeGrafter"/>
</dbReference>
<dbReference type="SUPFAM" id="SSF52047">
    <property type="entry name" value="RNI-like"/>
    <property type="match status" value="3"/>
</dbReference>
<dbReference type="SMART" id="SM00369">
    <property type="entry name" value="LRR_TYP"/>
    <property type="match status" value="9"/>
</dbReference>
<dbReference type="InterPro" id="IPR003591">
    <property type="entry name" value="Leu-rich_rpt_typical-subtyp"/>
</dbReference>
<dbReference type="AlphaFoldDB" id="A0A9K3GFC3"/>
<organism evidence="4 5">
    <name type="scientific">Kipferlia bialata</name>
    <dbReference type="NCBI Taxonomy" id="797122"/>
    <lineage>
        <taxon>Eukaryota</taxon>
        <taxon>Metamonada</taxon>
        <taxon>Carpediemonas-like organisms</taxon>
        <taxon>Kipferlia</taxon>
    </lineage>
</organism>
<reference evidence="4 5" key="1">
    <citation type="journal article" date="2018" name="PLoS ONE">
        <title>The draft genome of Kipferlia bialata reveals reductive genome evolution in fornicate parasites.</title>
        <authorList>
            <person name="Tanifuji G."/>
            <person name="Takabayashi S."/>
            <person name="Kume K."/>
            <person name="Takagi M."/>
            <person name="Nakayama T."/>
            <person name="Kamikawa R."/>
            <person name="Inagaki Y."/>
            <person name="Hashimoto T."/>
        </authorList>
    </citation>
    <scope>NUCLEOTIDE SEQUENCE [LARGE SCALE GENOMIC DNA]</scope>
    <source>
        <strain evidence="4">NY0173</strain>
    </source>
</reference>
<dbReference type="CDD" id="cd22976">
    <property type="entry name" value="DD_EFCAB10"/>
    <property type="match status" value="1"/>
</dbReference>
<keyword evidence="3" id="KW-0677">Repeat</keyword>
<dbReference type="PANTHER" id="PTHR24113">
    <property type="entry name" value="RAN GTPASE-ACTIVATING PROTEIN 1"/>
    <property type="match status" value="1"/>
</dbReference>
<evidence type="ECO:0000313" key="5">
    <source>
        <dbReference type="Proteomes" id="UP000265618"/>
    </source>
</evidence>
<dbReference type="InterPro" id="IPR001611">
    <property type="entry name" value="Leu-rich_rpt"/>
</dbReference>
<comment type="caution">
    <text evidence="4">The sequence shown here is derived from an EMBL/GenBank/DDBJ whole genome shotgun (WGS) entry which is preliminary data.</text>
</comment>
<dbReference type="GO" id="GO:0005634">
    <property type="term" value="C:nucleus"/>
    <property type="evidence" value="ECO:0007669"/>
    <property type="project" value="TreeGrafter"/>
</dbReference>
<dbReference type="SMART" id="SM00367">
    <property type="entry name" value="LRR_CC"/>
    <property type="match status" value="7"/>
</dbReference>
<keyword evidence="1" id="KW-0343">GTPase activation</keyword>
<dbReference type="InterPro" id="IPR027038">
    <property type="entry name" value="RanGap"/>
</dbReference>
<dbReference type="GO" id="GO:0005829">
    <property type="term" value="C:cytosol"/>
    <property type="evidence" value="ECO:0007669"/>
    <property type="project" value="TreeGrafter"/>
</dbReference>
<keyword evidence="5" id="KW-1185">Reference proteome</keyword>
<dbReference type="OrthoDB" id="120976at2759"/>
<evidence type="ECO:0000256" key="3">
    <source>
        <dbReference type="ARBA" id="ARBA00022737"/>
    </source>
</evidence>
<sequence length="913" mass="98222">MDSGNDPRAAALAYLSKYQVTDLLRYLAAMVSYTNPENPRAYCVEVLQQILDGRLQDGPWCSRQCEDAGVAATLRQFREREGDTELSLTPLHIRDPDAVRALSYAISHVGPVSTLSLDGIDLYADAGFPFFRALDNVPGVAKLSLRNANLDGTGWLSSSIPDAVTELDLSHNRIGVEGVGRIGAFLPRLNGLRKLVLSHNALGDGGGSVLAQILPRLEAIQELHLIGCQIEGVAAHYQYEPGALVLVRALMEVPTLTVLDLSDNRMWDDVAVELARALSKMECLTKLYLRRCTLTSTGISAIAGVLAQHPTVTELDLSDNLIGEDGASVLGSALTQMHQLELLDLSARTRISGSTHPILRGLSGAHNLKSLNLCGHNLDRMYGGTNKTGADILAHSLRSLPRLESLVLDRCSLGEHSTRALSDVLPQLESLGKLSLRQNSIDDAAATFLGEAIANMPSLHELDLGHYNPFGDVGMTALSQSFAVMPALRVLNLDELGFGDPGALALCASLVEMPGLTELYLRFNHLSQESLCQLAQALPHMTTLSVLDLVGNQVSNRSALQIAEGLREISQLTKLSLAYGGIEDDGASLLALALRRHTLLTELDISEHIIGEEGCIALAESLLWLPNLTKLNLRGNSISGSCQQQISSVLTTPPEARVSRARELAEARDKQEREESEKENQFRAWCRGCTVPPVVEEVQKCRAKGGEKLHIMYRDIGHIGVAALVQALALLPNLTELHLRSNNIGDIGAACLAQALPLLTHLTRLDLVSNNIGDAGVAALGVGLPQLTSLRQLYLSGNCISDMGAQLLSGALPRMTSLREIHLKNNSIGKAGAAALRGGRGERRGRVKIILDPFPTGPSSDKGRLVPVVGTDTSIMSTEDQASVTRNRDVSSVDSTPLSFRAVLAKRSEVLHQ</sequence>